<dbReference type="AlphaFoldDB" id="A0A645DDJ9"/>
<proteinExistence type="predicted"/>
<organism evidence="1">
    <name type="scientific">bioreactor metagenome</name>
    <dbReference type="NCBI Taxonomy" id="1076179"/>
    <lineage>
        <taxon>unclassified sequences</taxon>
        <taxon>metagenomes</taxon>
        <taxon>ecological metagenomes</taxon>
    </lineage>
</organism>
<dbReference type="InterPro" id="IPR007497">
    <property type="entry name" value="SIMPL/DUF541"/>
</dbReference>
<dbReference type="PANTHER" id="PTHR34387">
    <property type="entry name" value="SLR1258 PROTEIN"/>
    <property type="match status" value="1"/>
</dbReference>
<dbReference type="Gene3D" id="3.30.110.170">
    <property type="entry name" value="Protein of unknown function (DUF541), domain 1"/>
    <property type="match status" value="1"/>
</dbReference>
<dbReference type="InterPro" id="IPR052022">
    <property type="entry name" value="26kDa_periplasmic_antigen"/>
</dbReference>
<reference evidence="1" key="1">
    <citation type="submission" date="2019-08" db="EMBL/GenBank/DDBJ databases">
        <authorList>
            <person name="Kucharzyk K."/>
            <person name="Murdoch R.W."/>
            <person name="Higgins S."/>
            <person name="Loffler F."/>
        </authorList>
    </citation>
    <scope>NUCLEOTIDE SEQUENCE</scope>
</reference>
<name>A0A645DDJ9_9ZZZZ</name>
<dbReference type="PANTHER" id="PTHR34387:SF2">
    <property type="entry name" value="SLR1258 PROTEIN"/>
    <property type="match status" value="1"/>
</dbReference>
<dbReference type="GO" id="GO:0006974">
    <property type="term" value="P:DNA damage response"/>
    <property type="evidence" value="ECO:0007669"/>
    <property type="project" value="TreeGrafter"/>
</dbReference>
<comment type="caution">
    <text evidence="1">The sequence shown here is derived from an EMBL/GenBank/DDBJ whole genome shotgun (WGS) entry which is preliminary data.</text>
</comment>
<accession>A0A645DDJ9</accession>
<sequence length="235" mass="25040">MKKILSATLALALILSLGLSALADTDDRQMVVAGTATVSLPADTASLELGTSVKDATVEAAQQQSDEIIRKVLAALKDLGIEEKDIVTSNYSVYTEVPYEEYGSIRKSDPVYNVSNMLNIKVRNLEIIGKVIDAATKAGANQIYGLTFSSSKEKDAYKTALERAVEDARSKAEILAKASGKTLGNITRIENQYDYGGYSDARNQVAFEASVSNAAAIVSGAIVVSATVTLTYEID</sequence>
<dbReference type="EMBL" id="VSSQ01035164">
    <property type="protein sequence ID" value="MPM87319.1"/>
    <property type="molecule type" value="Genomic_DNA"/>
</dbReference>
<gene>
    <name evidence="1" type="ORF">SDC9_134415</name>
</gene>
<protein>
    <submittedName>
        <fullName evidence="1">26 kDa periplasmic immunogenic protein</fullName>
    </submittedName>
</protein>
<dbReference type="Gene3D" id="3.30.70.2970">
    <property type="entry name" value="Protein of unknown function (DUF541), domain 2"/>
    <property type="match status" value="1"/>
</dbReference>
<dbReference type="Pfam" id="PF04402">
    <property type="entry name" value="SIMPL"/>
    <property type="match status" value="1"/>
</dbReference>
<evidence type="ECO:0000313" key="1">
    <source>
        <dbReference type="EMBL" id="MPM87319.1"/>
    </source>
</evidence>